<name>A0ACB8A6S4_9AGAM</name>
<gene>
    <name evidence="1" type="ORF">BJ138DRAFT_322167</name>
</gene>
<sequence length="443" mass="49628">MERIKEFWDHRSVTTVFRISHENGCPVGCEVKNTRVFRDDCGLGWNFGITDGWDVYWGRKIYILFRFTGANWLASHGTFISLFIALLKNADGDTSKKNFAHRMTIPTPGDKPIHSWFPRDIISHPCISFKVTLGTEVDVDGTMKKRNSPKPAAPLISPAIQGIFQRALITGMFFDTKFIAHSRCASSYPTEPLYAHSTVLGAVQPALLRLCSSSTPDNAPIDYTNGDLCRGLECDISFGEYDSDSDFDETEVKDEPDASAVALIEERKPHNHPGLNATLTQSPPSYHLNQNAVRTVRVHGVALKTLRALIYHCYTTEISFDPLTSSASNKAKDQPLPPDHLYCSPKSMYRLADRIGAEELKKLSLESIRSSLSKYNILDEVFSHFTARYPEVLNMELDLLMENIREPEVAQALPAMMKAVVSGTFPHADEILTKMAVQLQRVK</sequence>
<accession>A0ACB8A6S4</accession>
<dbReference type="Proteomes" id="UP000790377">
    <property type="component" value="Unassembled WGS sequence"/>
</dbReference>
<comment type="caution">
    <text evidence="1">The sequence shown here is derived from an EMBL/GenBank/DDBJ whole genome shotgun (WGS) entry which is preliminary data.</text>
</comment>
<proteinExistence type="predicted"/>
<protein>
    <submittedName>
        <fullName evidence="1">Uncharacterized protein</fullName>
    </submittedName>
</protein>
<reference evidence="1" key="1">
    <citation type="journal article" date="2021" name="New Phytol.">
        <title>Evolutionary innovations through gain and loss of genes in the ectomycorrhizal Boletales.</title>
        <authorList>
            <person name="Wu G."/>
            <person name="Miyauchi S."/>
            <person name="Morin E."/>
            <person name="Kuo A."/>
            <person name="Drula E."/>
            <person name="Varga T."/>
            <person name="Kohler A."/>
            <person name="Feng B."/>
            <person name="Cao Y."/>
            <person name="Lipzen A."/>
            <person name="Daum C."/>
            <person name="Hundley H."/>
            <person name="Pangilinan J."/>
            <person name="Johnson J."/>
            <person name="Barry K."/>
            <person name="LaButti K."/>
            <person name="Ng V."/>
            <person name="Ahrendt S."/>
            <person name="Min B."/>
            <person name="Choi I.G."/>
            <person name="Park H."/>
            <person name="Plett J.M."/>
            <person name="Magnuson J."/>
            <person name="Spatafora J.W."/>
            <person name="Nagy L.G."/>
            <person name="Henrissat B."/>
            <person name="Grigoriev I.V."/>
            <person name="Yang Z.L."/>
            <person name="Xu J."/>
            <person name="Martin F.M."/>
        </authorList>
    </citation>
    <scope>NUCLEOTIDE SEQUENCE</scope>
    <source>
        <strain evidence="1">ATCC 28755</strain>
    </source>
</reference>
<evidence type="ECO:0000313" key="2">
    <source>
        <dbReference type="Proteomes" id="UP000790377"/>
    </source>
</evidence>
<organism evidence="1 2">
    <name type="scientific">Hygrophoropsis aurantiaca</name>
    <dbReference type="NCBI Taxonomy" id="72124"/>
    <lineage>
        <taxon>Eukaryota</taxon>
        <taxon>Fungi</taxon>
        <taxon>Dikarya</taxon>
        <taxon>Basidiomycota</taxon>
        <taxon>Agaricomycotina</taxon>
        <taxon>Agaricomycetes</taxon>
        <taxon>Agaricomycetidae</taxon>
        <taxon>Boletales</taxon>
        <taxon>Coniophorineae</taxon>
        <taxon>Hygrophoropsidaceae</taxon>
        <taxon>Hygrophoropsis</taxon>
    </lineage>
</organism>
<dbReference type="EMBL" id="MU267801">
    <property type="protein sequence ID" value="KAH7908737.1"/>
    <property type="molecule type" value="Genomic_DNA"/>
</dbReference>
<evidence type="ECO:0000313" key="1">
    <source>
        <dbReference type="EMBL" id="KAH7908737.1"/>
    </source>
</evidence>
<keyword evidence="2" id="KW-1185">Reference proteome</keyword>